<dbReference type="RefSeq" id="WP_056519788.1">
    <property type="nucleotide sequence ID" value="NZ_JBHJQV010000077.1"/>
</dbReference>
<organism evidence="2 3">
    <name type="scientific">Peribacillus butanolivorans</name>
    <dbReference type="NCBI Taxonomy" id="421767"/>
    <lineage>
        <taxon>Bacteria</taxon>
        <taxon>Bacillati</taxon>
        <taxon>Bacillota</taxon>
        <taxon>Bacilli</taxon>
        <taxon>Bacillales</taxon>
        <taxon>Bacillaceae</taxon>
        <taxon>Peribacillus</taxon>
    </lineage>
</organism>
<evidence type="ECO:0000256" key="1">
    <source>
        <dbReference type="SAM" id="Phobius"/>
    </source>
</evidence>
<keyword evidence="1" id="KW-0472">Membrane</keyword>
<evidence type="ECO:0000313" key="3">
    <source>
        <dbReference type="Proteomes" id="UP000220106"/>
    </source>
</evidence>
<keyword evidence="1" id="KW-1133">Transmembrane helix</keyword>
<name>A0AAX0S6A7_9BACI</name>
<accession>A0AAX0S6A7</accession>
<comment type="caution">
    <text evidence="2">The sequence shown here is derived from an EMBL/GenBank/DDBJ whole genome shotgun (WGS) entry which is preliminary data.</text>
</comment>
<dbReference type="AlphaFoldDB" id="A0AAX0S6A7"/>
<dbReference type="Proteomes" id="UP000220106">
    <property type="component" value="Unassembled WGS sequence"/>
</dbReference>
<keyword evidence="1" id="KW-0812">Transmembrane</keyword>
<protein>
    <submittedName>
        <fullName evidence="2">Uncharacterized protein</fullName>
    </submittedName>
</protein>
<reference evidence="2 3" key="1">
    <citation type="submission" date="2017-09" db="EMBL/GenBank/DDBJ databases">
        <title>Large-scale bioinformatics analysis of Bacillus genomes uncovers conserved roles of natural products in bacterial physiology.</title>
        <authorList>
            <consortium name="Agbiome Team Llc"/>
            <person name="Bleich R.M."/>
            <person name="Kirk G.J."/>
            <person name="Santa Maria K.C."/>
            <person name="Allen S.E."/>
            <person name="Farag S."/>
            <person name="Shank E.A."/>
            <person name="Bowers A."/>
        </authorList>
    </citation>
    <scope>NUCLEOTIDE SEQUENCE [LARGE SCALE GENOMIC DNA]</scope>
    <source>
        <strain evidence="2 3">AFS003229</strain>
    </source>
</reference>
<gene>
    <name evidence="2" type="ORF">CN689_05790</name>
</gene>
<feature type="transmembrane region" description="Helical" evidence="1">
    <location>
        <begin position="40"/>
        <end position="62"/>
    </location>
</feature>
<proteinExistence type="predicted"/>
<dbReference type="EMBL" id="NUEQ01000011">
    <property type="protein sequence ID" value="PEJ35965.1"/>
    <property type="molecule type" value="Genomic_DNA"/>
</dbReference>
<sequence>MEDFLYRDSETGETQSVSLIQNLKMSENTKEEEPHCYDSVFIYFIKVGTPLALYMSVINFHFKTKAR</sequence>
<evidence type="ECO:0000313" key="2">
    <source>
        <dbReference type="EMBL" id="PEJ35965.1"/>
    </source>
</evidence>